<feature type="coiled-coil region" evidence="1">
    <location>
        <begin position="670"/>
        <end position="697"/>
    </location>
</feature>
<dbReference type="AlphaFoldDB" id="Q8EA41"/>
<reference evidence="3 4" key="2">
    <citation type="journal article" date="2005" name="Proteomics">
        <title>Global detection and characterization of hypothetical proteins in Shewanella oneidensis MR-1 using LC-MS based proteomics.</title>
        <authorList>
            <person name="Elias D.A."/>
            <person name="Monroe M.E."/>
            <person name="Marshall M.J."/>
            <person name="Romine M.F."/>
            <person name="Belieav A.S."/>
            <person name="Fredrickson J.K."/>
            <person name="Anderson G.A."/>
            <person name="Smith R.D."/>
            <person name="Lipton M.S."/>
        </authorList>
    </citation>
    <scope>NUCLEOTIDE SEQUENCE [LARGE SCALE GENOMIC DNA]</scope>
    <source>
        <strain evidence="4">ATCC 700550 / JCM 31522 / CIP 106686 / LMG 19005 / NCIMB 14063 / MR-1</strain>
    </source>
</reference>
<dbReference type="eggNOG" id="ENOG5033QY5">
    <property type="taxonomic scope" value="Bacteria"/>
</dbReference>
<dbReference type="PATRIC" id="fig|211586.12.peg.3938"/>
<dbReference type="STRING" id="211586.SO_4068"/>
<dbReference type="KEGG" id="son:SO_4068"/>
<name>Q8EA41_SHEON</name>
<dbReference type="EMBL" id="AE014299">
    <property type="protein sequence ID" value="AAN57042.1"/>
    <property type="molecule type" value="Genomic_DNA"/>
</dbReference>
<organism evidence="3 4">
    <name type="scientific">Shewanella oneidensis (strain ATCC 700550 / JCM 31522 / CIP 106686 / LMG 19005 / NCIMB 14063 / MR-1)</name>
    <dbReference type="NCBI Taxonomy" id="211586"/>
    <lineage>
        <taxon>Bacteria</taxon>
        <taxon>Pseudomonadati</taxon>
        <taxon>Pseudomonadota</taxon>
        <taxon>Gammaproteobacteria</taxon>
        <taxon>Alteromonadales</taxon>
        <taxon>Shewanellaceae</taxon>
        <taxon>Shewanella</taxon>
    </lineage>
</organism>
<dbReference type="OrthoDB" id="7058283at2"/>
<evidence type="ECO:0000256" key="2">
    <source>
        <dbReference type="SAM" id="Phobius"/>
    </source>
</evidence>
<reference evidence="3 4" key="1">
    <citation type="journal article" date="2002" name="Nat. Biotechnol.">
        <title>Genome sequence of the dissimilatory metal ion-reducing bacterium Shewanella oneidensis.</title>
        <authorList>
            <person name="Heidelberg J.F."/>
            <person name="Paulsen I.T."/>
            <person name="Nelson K.E."/>
            <person name="Gaidos E.J."/>
            <person name="Nelson W.C."/>
            <person name="Read T.D."/>
            <person name="Eisen J.A."/>
            <person name="Seshadri R."/>
            <person name="Ward N."/>
            <person name="Methe B."/>
            <person name="Clayton R.A."/>
            <person name="Meyer T."/>
            <person name="Tsapin A."/>
            <person name="Scott J."/>
            <person name="Beanan M."/>
            <person name="Brinkac L."/>
            <person name="Daugherty S."/>
            <person name="DeBoy R.T."/>
            <person name="Dodson R.J."/>
            <person name="Durkin A.S."/>
            <person name="Haft D.H."/>
            <person name="Kolonay J.F."/>
            <person name="Madupu R."/>
            <person name="Peterson J.D."/>
            <person name="Umayam L.A."/>
            <person name="White O."/>
            <person name="Wolf A.M."/>
            <person name="Vamathevan J."/>
            <person name="Weidman J."/>
            <person name="Impraim M."/>
            <person name="Lee K."/>
            <person name="Berry K."/>
            <person name="Lee C."/>
            <person name="Mueller J."/>
            <person name="Khouri H."/>
            <person name="Gill J."/>
            <person name="Utterback T.R."/>
            <person name="McDonald L.A."/>
            <person name="Feldblyum T.V."/>
            <person name="Smith H.O."/>
            <person name="Venter J.C."/>
            <person name="Nealson K.H."/>
            <person name="Fraser C.M."/>
        </authorList>
    </citation>
    <scope>NUCLEOTIDE SEQUENCE [LARGE SCALE GENOMIC DNA]</scope>
    <source>
        <strain evidence="4">ATCC 700550 / JCM 31522 / CIP 106686 / LMG 19005 / NCIMB 14063 / MR-1</strain>
    </source>
</reference>
<feature type="transmembrane region" description="Helical" evidence="2">
    <location>
        <begin position="615"/>
        <end position="635"/>
    </location>
</feature>
<protein>
    <submittedName>
        <fullName evidence="3">Uncharacterized protein</fullName>
    </submittedName>
</protein>
<dbReference type="PaxDb" id="211586-SO_4068"/>
<accession>Q8EA41</accession>
<feature type="transmembrane region" description="Helical" evidence="2">
    <location>
        <begin position="589"/>
        <end position="609"/>
    </location>
</feature>
<dbReference type="Proteomes" id="UP000008186">
    <property type="component" value="Chromosome"/>
</dbReference>
<dbReference type="RefSeq" id="WP_011073778.1">
    <property type="nucleotide sequence ID" value="NC_004347.2"/>
</dbReference>
<proteinExistence type="predicted"/>
<reference evidence="3 4" key="4">
    <citation type="journal article" date="2011" name="BMC Genomics">
        <title>Genome-wide protein localization prediction strategies for gram negative bacteria.</title>
        <authorList>
            <person name="Romine M.F."/>
        </authorList>
    </citation>
    <scope>NUCLEOTIDE SEQUENCE [LARGE SCALE GENOMIC DNA]</scope>
    <source>
        <strain evidence="4">ATCC 700550 / JCM 31522 / CIP 106686 / LMG 19005 / NCIMB 14063 / MR-1</strain>
    </source>
</reference>
<evidence type="ECO:0000313" key="4">
    <source>
        <dbReference type="Proteomes" id="UP000008186"/>
    </source>
</evidence>
<evidence type="ECO:0000313" key="3">
    <source>
        <dbReference type="EMBL" id="AAN57042.1"/>
    </source>
</evidence>
<dbReference type="BioCyc" id="SONE211586:G1GMP-3762-MONOMER"/>
<dbReference type="HOGENOM" id="CLU_437882_0_0_6"/>
<sequence>MNKRDEIHLLSSLAVFSQTYKNNTDIIDVIAAFIEATIIKRALKSFTCPELTAHVNSEFSFTFPEGVISTSLKRISHLERATKPKTHYIYTPDEKQQESNSKMLLEISNAEAKNKALLVDLEGYISSKIKRELSESEVDDLIHSFTSFIQDTANGRKFSEHISAFIIENSEKKDFIEHVQEIKDGSIIESEIRFNNNISETGSWKNEITILLGTEIIFHLAGYNGLVFKKITDEFLSYISEINSGRKEKIKLRYFNETLDGINSYFSKADDIVAGKDKALPHVSAMVHLTNGCESRFDLLKKKKELIRLLEVKGIKPLEDESFFSEENHKYNIINSSIINEIQSDPRNELMENHINELNYINILRKGDSSRFDRITHILVTENYKTLNIAWSSSLKEKGEVPLATNLNFMISKFWFKLNRGFGQQGSITSFDVITKAKIVLSSKVNESVSKRYTEFQKNYSNGTLDKETATAILAECRSDTRKPEEIKAVETEQMLSLIEDSSIDAYLRNKNHLEQINSLRESENAKLMKKLVHERERNDINIKTLIESKLTTKTLYQEKKQSTTQQLETFESKRTDINKTYYRSKKTLKILTMTLIITVIPSIYYLLSEDIEKITNLIKISGATTLSTFIIWYFGDMIKIENLRNTISKFDNIHLNKKFEKKGLTDEIIKQLNDEISKLDNDISNIDQDIKILELELEEQN</sequence>
<keyword evidence="2" id="KW-1133">Transmembrane helix</keyword>
<reference evidence="3 4" key="3">
    <citation type="journal article" date="2008" name="Appl. Environ. Microbiol.">
        <title>Identification of mobile elements and pseudogenes in the Shewanella oneidensis MR-1 genome.</title>
        <authorList>
            <person name="Romine M.F."/>
            <person name="Carlson T.S."/>
            <person name="Norbeck A.D."/>
            <person name="McCue L.A."/>
            <person name="Lipton M.S."/>
        </authorList>
    </citation>
    <scope>NUCLEOTIDE SEQUENCE [LARGE SCALE GENOMIC DNA]</scope>
    <source>
        <strain evidence="4">ATCC 700550 / JCM 31522 / CIP 106686 / LMG 19005 / NCIMB 14063 / MR-1</strain>
    </source>
</reference>
<keyword evidence="2" id="KW-0812">Transmembrane</keyword>
<evidence type="ECO:0000256" key="1">
    <source>
        <dbReference type="SAM" id="Coils"/>
    </source>
</evidence>
<gene>
    <name evidence="3" type="ordered locus">SO_4068</name>
</gene>
<keyword evidence="1" id="KW-0175">Coiled coil</keyword>
<keyword evidence="2" id="KW-0472">Membrane</keyword>
<keyword evidence="4" id="KW-1185">Reference proteome</keyword>